<proteinExistence type="predicted"/>
<keyword evidence="1" id="KW-0812">Transmembrane</keyword>
<keyword evidence="3" id="KW-1185">Reference proteome</keyword>
<feature type="transmembrane region" description="Helical" evidence="1">
    <location>
        <begin position="30"/>
        <end position="47"/>
    </location>
</feature>
<dbReference type="RefSeq" id="WP_124146658.1">
    <property type="nucleotide sequence ID" value="NZ_CAWOKI010000184.1"/>
</dbReference>
<evidence type="ECO:0000256" key="1">
    <source>
        <dbReference type="SAM" id="Phobius"/>
    </source>
</evidence>
<name>A0A3N6NUJ7_9CYAN</name>
<dbReference type="EMBL" id="RCBY01000267">
    <property type="protein sequence ID" value="RQH27374.1"/>
    <property type="molecule type" value="Genomic_DNA"/>
</dbReference>
<dbReference type="Proteomes" id="UP000269154">
    <property type="component" value="Unassembled WGS sequence"/>
</dbReference>
<keyword evidence="1" id="KW-0472">Membrane</keyword>
<gene>
    <name evidence="2" type="ORF">D5R40_28135</name>
</gene>
<comment type="caution">
    <text evidence="2">The sequence shown here is derived from an EMBL/GenBank/DDBJ whole genome shotgun (WGS) entry which is preliminary data.</text>
</comment>
<sequence>MELYDVLLNTDENSHGNFGEQIYSWQVKEVIFYSGFAVTLYLKLWLWKIPGIKTIKFDGGSGNYWCSYLLESQSTKRSNSDGII</sequence>
<evidence type="ECO:0000313" key="3">
    <source>
        <dbReference type="Proteomes" id="UP000269154"/>
    </source>
</evidence>
<reference evidence="2 3" key="1">
    <citation type="journal article" date="2018" name="ACS Chem. Biol.">
        <title>Ketoreductase domain dysfunction expands chemodiversity: malyngamide biosynthesis in the cyanobacterium Okeania hirsuta.</title>
        <authorList>
            <person name="Moss N.A."/>
            <person name="Leao T."/>
            <person name="Rankin M."/>
            <person name="McCullough T.M."/>
            <person name="Qu P."/>
            <person name="Korobeynikov A."/>
            <person name="Smith J.L."/>
            <person name="Gerwick L."/>
            <person name="Gerwick W.H."/>
        </authorList>
    </citation>
    <scope>NUCLEOTIDE SEQUENCE [LARGE SCALE GENOMIC DNA]</scope>
    <source>
        <strain evidence="2 3">PAB10Feb10-1</strain>
    </source>
</reference>
<keyword evidence="1" id="KW-1133">Transmembrane helix</keyword>
<dbReference type="AlphaFoldDB" id="A0A3N6NUJ7"/>
<organism evidence="2 3">
    <name type="scientific">Okeania hirsuta</name>
    <dbReference type="NCBI Taxonomy" id="1458930"/>
    <lineage>
        <taxon>Bacteria</taxon>
        <taxon>Bacillati</taxon>
        <taxon>Cyanobacteriota</taxon>
        <taxon>Cyanophyceae</taxon>
        <taxon>Oscillatoriophycideae</taxon>
        <taxon>Oscillatoriales</taxon>
        <taxon>Microcoleaceae</taxon>
        <taxon>Okeania</taxon>
    </lineage>
</organism>
<accession>A0A3N6NUJ7</accession>
<protein>
    <submittedName>
        <fullName evidence="2">Uncharacterized protein</fullName>
    </submittedName>
</protein>
<evidence type="ECO:0000313" key="2">
    <source>
        <dbReference type="EMBL" id="RQH27374.1"/>
    </source>
</evidence>